<sequence>MLSNVSKTADILRGNTQMQDLWLEVEKETAGWHPGRPPPKQIQSAIREGMALNEKERRDILERMATRRQQFHNNYVSESAMKLTLAKWQGDKKERKEIQDRLTKRTVSCLEIKPKAPTQLGHVLMTGEHSPQSPVRQPKKTPKSRAVVSSPDTEGKTRTKKSGFAGLTMSDFQTKDWTPSFEYRPAKQDHPWKNVEGFSVSTRTLERRKMDPFCDINSFTGNAYSAKQTFSKGHVRPLDNKGQLGAGPVQAWKETLREDFANDNDNYSSNSHDAMLEALKAAMKSTSNFSQLQ</sequence>
<evidence type="ECO:0000313" key="3">
    <source>
        <dbReference type="Proteomes" id="UP000037460"/>
    </source>
</evidence>
<keyword evidence="3" id="KW-1185">Reference proteome</keyword>
<dbReference type="AlphaFoldDB" id="A0A0M0JXN8"/>
<dbReference type="EMBL" id="JWZX01002096">
    <property type="protein sequence ID" value="KOO31052.1"/>
    <property type="molecule type" value="Genomic_DNA"/>
</dbReference>
<proteinExistence type="predicted"/>
<gene>
    <name evidence="2" type="ORF">Ctob_006053</name>
</gene>
<name>A0A0M0JXN8_9EUKA</name>
<organism evidence="2 3">
    <name type="scientific">Chrysochromulina tobinii</name>
    <dbReference type="NCBI Taxonomy" id="1460289"/>
    <lineage>
        <taxon>Eukaryota</taxon>
        <taxon>Haptista</taxon>
        <taxon>Haptophyta</taxon>
        <taxon>Prymnesiophyceae</taxon>
        <taxon>Prymnesiales</taxon>
        <taxon>Chrysochromulinaceae</taxon>
        <taxon>Chrysochromulina</taxon>
    </lineage>
</organism>
<evidence type="ECO:0000256" key="1">
    <source>
        <dbReference type="SAM" id="MobiDB-lite"/>
    </source>
</evidence>
<reference evidence="3" key="1">
    <citation type="journal article" date="2015" name="PLoS Genet.">
        <title>Genome Sequence and Transcriptome Analyses of Chrysochromulina tobin: Metabolic Tools for Enhanced Algal Fitness in the Prominent Order Prymnesiales (Haptophyceae).</title>
        <authorList>
            <person name="Hovde B.T."/>
            <person name="Deodato C.R."/>
            <person name="Hunsperger H.M."/>
            <person name="Ryken S.A."/>
            <person name="Yost W."/>
            <person name="Jha R.K."/>
            <person name="Patterson J."/>
            <person name="Monnat R.J. Jr."/>
            <person name="Barlow S.B."/>
            <person name="Starkenburg S.R."/>
            <person name="Cattolico R.A."/>
        </authorList>
    </citation>
    <scope>NUCLEOTIDE SEQUENCE</scope>
    <source>
        <strain evidence="3">CCMP291</strain>
    </source>
</reference>
<evidence type="ECO:0000313" key="2">
    <source>
        <dbReference type="EMBL" id="KOO31052.1"/>
    </source>
</evidence>
<dbReference type="Proteomes" id="UP000037460">
    <property type="component" value="Unassembled WGS sequence"/>
</dbReference>
<protein>
    <submittedName>
        <fullName evidence="2">Uncharacterized protein</fullName>
    </submittedName>
</protein>
<comment type="caution">
    <text evidence="2">The sequence shown here is derived from an EMBL/GenBank/DDBJ whole genome shotgun (WGS) entry which is preliminary data.</text>
</comment>
<feature type="region of interest" description="Disordered" evidence="1">
    <location>
        <begin position="125"/>
        <end position="161"/>
    </location>
</feature>
<accession>A0A0M0JXN8</accession>